<dbReference type="Proteomes" id="UP000663193">
    <property type="component" value="Chromosome 1"/>
</dbReference>
<protein>
    <submittedName>
        <fullName evidence="1">Uncharacterized protein</fullName>
    </submittedName>
</protein>
<accession>A0A7U2ERD2</accession>
<keyword evidence="2" id="KW-1185">Reference proteome</keyword>
<name>A0A7U2ERD2_PHANO</name>
<organism evidence="1 2">
    <name type="scientific">Phaeosphaeria nodorum (strain SN15 / ATCC MYA-4574 / FGSC 10173)</name>
    <name type="common">Glume blotch fungus</name>
    <name type="synonym">Parastagonospora nodorum</name>
    <dbReference type="NCBI Taxonomy" id="321614"/>
    <lineage>
        <taxon>Eukaryota</taxon>
        <taxon>Fungi</taxon>
        <taxon>Dikarya</taxon>
        <taxon>Ascomycota</taxon>
        <taxon>Pezizomycotina</taxon>
        <taxon>Dothideomycetes</taxon>
        <taxon>Pleosporomycetidae</taxon>
        <taxon>Pleosporales</taxon>
        <taxon>Pleosporineae</taxon>
        <taxon>Phaeosphaeriaceae</taxon>
        <taxon>Parastagonospora</taxon>
    </lineage>
</organism>
<proteinExistence type="predicted"/>
<evidence type="ECO:0000313" key="2">
    <source>
        <dbReference type="Proteomes" id="UP000663193"/>
    </source>
</evidence>
<gene>
    <name evidence="1" type="ORF">JI435_011160</name>
</gene>
<dbReference type="VEuPathDB" id="FungiDB:JI435_011160"/>
<dbReference type="OrthoDB" id="5413827at2759"/>
<dbReference type="AlphaFoldDB" id="A0A7U2ERD2"/>
<evidence type="ECO:0000313" key="1">
    <source>
        <dbReference type="EMBL" id="QRC91614.1"/>
    </source>
</evidence>
<dbReference type="EMBL" id="CP069023">
    <property type="protein sequence ID" value="QRC91614.1"/>
    <property type="molecule type" value="Genomic_DNA"/>
</dbReference>
<reference evidence="2" key="1">
    <citation type="journal article" date="2021" name="BMC Genomics">
        <title>Chromosome-level genome assembly and manually-curated proteome of model necrotroph Parastagonospora nodorum Sn15 reveals a genome-wide trove of candidate effector homologs, and redundancy of virulence-related functions within an accessory chromosome.</title>
        <authorList>
            <person name="Bertazzoni S."/>
            <person name="Jones D.A.B."/>
            <person name="Phan H.T."/>
            <person name="Tan K.-C."/>
            <person name="Hane J.K."/>
        </authorList>
    </citation>
    <scope>NUCLEOTIDE SEQUENCE [LARGE SCALE GENOMIC DNA]</scope>
    <source>
        <strain evidence="2">SN15 / ATCC MYA-4574 / FGSC 10173)</strain>
    </source>
</reference>
<sequence length="297" mass="33345">MWLPDEKPWFELYFNLFVAELRFRSIPILQALQVLVDFNLPTERGAIKTIQVSTPDADEGGSLFHPVQRCTGNDFGASIALKFDQVNLETAIDPKLPKLLEELAHEEKKISGEMSVRYASILEPVAQEEKKILGEMSVKVSHALLELPGQDFNAHQLASKKRQSSKSKNVGELRVTISSITWVVELELALPIGHTSPTGKQARSFKLRIRRCVLIKTTRRLKSIDVIERFIASGGRSVSIAALMNEFWNLSSDGVFRPNSATIMMSYGMHRAGYKDPPKGVVLLTPMVRSLRLFALW</sequence>